<comment type="function">
    <text evidence="6">Catalyzes the glycosylation of 4,4'-diaponeurosporenoate, i.e. the esterification of glucose at the C1'' position with the carboxyl group of 4,4'-diaponeurosporenic acid, to form glycosyl-4,4'-diaponeurosporenoate. This is a step in the biosynthesis of staphyloxanthin, an orange pigment present in most staphylococci strains.</text>
</comment>
<evidence type="ECO:0000256" key="8">
    <source>
        <dbReference type="ARBA" id="ARBA00038120"/>
    </source>
</evidence>
<reference evidence="11 12" key="1">
    <citation type="submission" date="2013-08" db="EMBL/GenBank/DDBJ databases">
        <title>Genome sequencing of Cellulomonas bogoriensis 69B4.</title>
        <authorList>
            <person name="Chen F."/>
            <person name="Li Y."/>
            <person name="Wang G."/>
        </authorList>
    </citation>
    <scope>NUCLEOTIDE SEQUENCE [LARGE SCALE GENOMIC DNA]</scope>
    <source>
        <strain evidence="11 12">69B4</strain>
    </source>
</reference>
<comment type="pathway">
    <text evidence="7">Carotenoid biosynthesis; staphyloxanthin biosynthesis; staphyloxanthin from farnesyl diphosphate: step 4/5.</text>
</comment>
<comment type="similarity">
    <text evidence="8">Belongs to the glycosyltransferase 2 family. CrtQ subfamily.</text>
</comment>
<evidence type="ECO:0000313" key="12">
    <source>
        <dbReference type="Proteomes" id="UP000054314"/>
    </source>
</evidence>
<sequence>MDTPAAHPEPARGPTVSVVIPAKDDAPNLRRCLTALAAQTVPAEEVVVVDNASTDTTAEVARAHGARVVHEAAPGIPAAASTGYDAATGTVIVRCDADTVAPPDWLERV</sequence>
<comment type="subcellular location">
    <subcellularLocation>
        <location evidence="1">Cell membrane</location>
    </subcellularLocation>
</comment>
<evidence type="ECO:0000256" key="6">
    <source>
        <dbReference type="ARBA" id="ARBA00037281"/>
    </source>
</evidence>
<organism evidence="11 12">
    <name type="scientific">Cellulomonas bogoriensis 69B4 = DSM 16987</name>
    <dbReference type="NCBI Taxonomy" id="1386082"/>
    <lineage>
        <taxon>Bacteria</taxon>
        <taxon>Bacillati</taxon>
        <taxon>Actinomycetota</taxon>
        <taxon>Actinomycetes</taxon>
        <taxon>Micrococcales</taxon>
        <taxon>Cellulomonadaceae</taxon>
        <taxon>Cellulomonas</taxon>
    </lineage>
</organism>
<dbReference type="Proteomes" id="UP000054314">
    <property type="component" value="Unassembled WGS sequence"/>
</dbReference>
<dbReference type="RefSeq" id="WP_035062995.1">
    <property type="nucleotide sequence ID" value="NZ_AXCZ01000318.1"/>
</dbReference>
<feature type="domain" description="Glycosyltransferase 2-like" evidence="10">
    <location>
        <begin position="17"/>
        <end position="108"/>
    </location>
</feature>
<proteinExistence type="inferred from homology"/>
<evidence type="ECO:0000259" key="10">
    <source>
        <dbReference type="Pfam" id="PF00535"/>
    </source>
</evidence>
<keyword evidence="4" id="KW-0808">Transferase</keyword>
<dbReference type="SUPFAM" id="SSF53448">
    <property type="entry name" value="Nucleotide-diphospho-sugar transferases"/>
    <property type="match status" value="1"/>
</dbReference>
<evidence type="ECO:0000256" key="7">
    <source>
        <dbReference type="ARBA" id="ARBA00037904"/>
    </source>
</evidence>
<keyword evidence="3" id="KW-0328">Glycosyltransferase</keyword>
<dbReference type="PANTHER" id="PTHR43646">
    <property type="entry name" value="GLYCOSYLTRANSFERASE"/>
    <property type="match status" value="1"/>
</dbReference>
<accession>A0A0A0BIY9</accession>
<comment type="caution">
    <text evidence="11">The sequence shown here is derived from an EMBL/GenBank/DDBJ whole genome shotgun (WGS) entry which is preliminary data.</text>
</comment>
<dbReference type="InterPro" id="IPR029044">
    <property type="entry name" value="Nucleotide-diphossugar_trans"/>
</dbReference>
<protein>
    <recommendedName>
        <fullName evidence="9">4,4'-diaponeurosporenoate glycosyltransferase</fullName>
    </recommendedName>
</protein>
<evidence type="ECO:0000256" key="1">
    <source>
        <dbReference type="ARBA" id="ARBA00004236"/>
    </source>
</evidence>
<dbReference type="GO" id="GO:0016757">
    <property type="term" value="F:glycosyltransferase activity"/>
    <property type="evidence" value="ECO:0007669"/>
    <property type="project" value="UniProtKB-KW"/>
</dbReference>
<keyword evidence="12" id="KW-1185">Reference proteome</keyword>
<dbReference type="EMBL" id="AXCZ01000318">
    <property type="protein sequence ID" value="KGM08478.1"/>
    <property type="molecule type" value="Genomic_DNA"/>
</dbReference>
<keyword evidence="5" id="KW-0472">Membrane</keyword>
<evidence type="ECO:0000256" key="9">
    <source>
        <dbReference type="ARBA" id="ARBA00040345"/>
    </source>
</evidence>
<dbReference type="InterPro" id="IPR001173">
    <property type="entry name" value="Glyco_trans_2-like"/>
</dbReference>
<dbReference type="Pfam" id="PF00535">
    <property type="entry name" value="Glycos_transf_2"/>
    <property type="match status" value="1"/>
</dbReference>
<name>A0A0A0BIY9_9CELL</name>
<evidence type="ECO:0000313" key="11">
    <source>
        <dbReference type="EMBL" id="KGM08478.1"/>
    </source>
</evidence>
<dbReference type="CDD" id="cd00761">
    <property type="entry name" value="Glyco_tranf_GTA_type"/>
    <property type="match status" value="1"/>
</dbReference>
<dbReference type="Gene3D" id="3.90.550.10">
    <property type="entry name" value="Spore Coat Polysaccharide Biosynthesis Protein SpsA, Chain A"/>
    <property type="match status" value="1"/>
</dbReference>
<dbReference type="GO" id="GO:0005886">
    <property type="term" value="C:plasma membrane"/>
    <property type="evidence" value="ECO:0007669"/>
    <property type="project" value="UniProtKB-SubCell"/>
</dbReference>
<dbReference type="PANTHER" id="PTHR43646:SF2">
    <property type="entry name" value="GLYCOSYLTRANSFERASE 2-LIKE DOMAIN-CONTAINING PROTEIN"/>
    <property type="match status" value="1"/>
</dbReference>
<dbReference type="AlphaFoldDB" id="A0A0A0BIY9"/>
<feature type="non-terminal residue" evidence="11">
    <location>
        <position position="109"/>
    </location>
</feature>
<evidence type="ECO:0000256" key="5">
    <source>
        <dbReference type="ARBA" id="ARBA00023136"/>
    </source>
</evidence>
<gene>
    <name evidence="11" type="ORF">N869_07130</name>
</gene>
<keyword evidence="2" id="KW-1003">Cell membrane</keyword>
<evidence type="ECO:0000256" key="3">
    <source>
        <dbReference type="ARBA" id="ARBA00022676"/>
    </source>
</evidence>
<evidence type="ECO:0000256" key="2">
    <source>
        <dbReference type="ARBA" id="ARBA00022475"/>
    </source>
</evidence>
<evidence type="ECO:0000256" key="4">
    <source>
        <dbReference type="ARBA" id="ARBA00022679"/>
    </source>
</evidence>